<feature type="region of interest" description="Disordered" evidence="1">
    <location>
        <begin position="87"/>
        <end position="106"/>
    </location>
</feature>
<dbReference type="InterPro" id="IPR036514">
    <property type="entry name" value="SGNH_hydro_sf"/>
</dbReference>
<evidence type="ECO:0000256" key="1">
    <source>
        <dbReference type="SAM" id="MobiDB-lite"/>
    </source>
</evidence>
<name>A0A6J6AKA5_9ZZZZ</name>
<accession>A0A6J6AKA5</accession>
<reference evidence="2" key="1">
    <citation type="submission" date="2020-05" db="EMBL/GenBank/DDBJ databases">
        <authorList>
            <person name="Chiriac C."/>
            <person name="Salcher M."/>
            <person name="Ghai R."/>
            <person name="Kavagutti S V."/>
        </authorList>
    </citation>
    <scope>NUCLEOTIDE SEQUENCE</scope>
</reference>
<protein>
    <submittedName>
        <fullName evidence="2">Unannotated protein</fullName>
    </submittedName>
</protein>
<dbReference type="EMBL" id="CAEUNJ010000007">
    <property type="protein sequence ID" value="CAB4370497.1"/>
    <property type="molecule type" value="Genomic_DNA"/>
</dbReference>
<dbReference type="Gene3D" id="3.40.50.1110">
    <property type="entry name" value="SGNH hydrolase"/>
    <property type="match status" value="1"/>
</dbReference>
<sequence>MAVRLSSPSRCFLLVGLASLALVLIPVSVQAQTSSSTLARVIPQSLRIRAFGDGVIAGFGVASSGALVPITNATDCRPVWIGDGSATSAGTRCSSNGRNGPGSPPDEVSFSADFGRANGASWAAQVSQTLGAVDFANYAVTGSSLASWLNLPHDDAAPAEGAQHNLLERIEQDDPDIVLASLGGEALLQQPAGAVRSCARWSDQPAQRPQFVECVNRLLAGQLVKQRLMAISFDLLAHTINAKLLYSHYSPASPRLSALLPWQQVVLADAINAQIDAAVVGVRESGASWAERIDVVESSSFAFGCLWKTVAGPSLFGPNWWTSGPCMGDGKLSTPISLGTIPGPAAQSAIAAAAVSVIRNRNWN</sequence>
<organism evidence="2">
    <name type="scientific">freshwater metagenome</name>
    <dbReference type="NCBI Taxonomy" id="449393"/>
    <lineage>
        <taxon>unclassified sequences</taxon>
        <taxon>metagenomes</taxon>
        <taxon>ecological metagenomes</taxon>
    </lineage>
</organism>
<gene>
    <name evidence="2" type="ORF">UFOPK4201_00252</name>
</gene>
<proteinExistence type="predicted"/>
<evidence type="ECO:0000313" key="2">
    <source>
        <dbReference type="EMBL" id="CAB4370497.1"/>
    </source>
</evidence>
<dbReference type="AlphaFoldDB" id="A0A6J6AKA5"/>
<feature type="compositionally biased region" description="Polar residues" evidence="1">
    <location>
        <begin position="87"/>
        <end position="98"/>
    </location>
</feature>